<comment type="catalytic activity">
    <reaction evidence="1">
        <text>ATP + protein L-histidine = ADP + protein N-phospho-L-histidine.</text>
        <dbReference type="EC" id="2.7.13.3"/>
    </reaction>
</comment>
<keyword evidence="6 12" id="KW-0812">Transmembrane</keyword>
<dbReference type="GO" id="GO:0000155">
    <property type="term" value="F:phosphorelay sensor kinase activity"/>
    <property type="evidence" value="ECO:0007669"/>
    <property type="project" value="InterPro"/>
</dbReference>
<proteinExistence type="predicted"/>
<feature type="domain" description="Histidine kinase" evidence="13">
    <location>
        <begin position="342"/>
        <end position="556"/>
    </location>
</feature>
<keyword evidence="15" id="KW-0808">Transferase</keyword>
<keyword evidence="7 12" id="KW-1133">Transmembrane helix</keyword>
<evidence type="ECO:0000256" key="5">
    <source>
        <dbReference type="ARBA" id="ARBA00022553"/>
    </source>
</evidence>
<dbReference type="Gene3D" id="3.30.565.10">
    <property type="entry name" value="Histidine kinase-like ATPase, C-terminal domain"/>
    <property type="match status" value="1"/>
</dbReference>
<keyword evidence="9 12" id="KW-0472">Membrane</keyword>
<feature type="transmembrane region" description="Helical" evidence="12">
    <location>
        <begin position="244"/>
        <end position="266"/>
    </location>
</feature>
<dbReference type="Pfam" id="PF05231">
    <property type="entry name" value="MASE1"/>
    <property type="match status" value="1"/>
</dbReference>
<sequence length="736" mass="79024">MRGRWRLFRHEAGRVAGPPAWAYVVLFAVSQLLGHWSVATYGAVVVWLSNGIMAAALLQLHRRPAMLVLAACFGINLLSNSVRGDPGAFLWINPLLNLGEASLAALLARRYCGAALDMRRPRRLVRFAGCAASAVAVTSLVGMGLLWLLREPPAAVWFFQLQKFFVMELMGLLLVTPILLLLARRHRFAGLGRARWPEATTLMALMVFVTTWVFWQTDSPLLFLTLMPMLLIGLRLSPTMTAAALIVLAALSGVATLTGQGPVHLVRLDEAPGLESIPPIFRQLGVYNLYILTMVATVLPLSTVMTERRRLEARLRARTAAAHEARRRAEDAAAARSRFLAMMSHEMRTPLNGVAGFADLLAGRPGLDPEAVRHARQIRQSSDALLKLVEDILDFARGDDAVAPEPVDLAAVARDAAAHGQDAADARGVLLVVDNRLPPRARYMADPRALRQAIHPLVANALKFTAEGEIRIRLDRAADGVTVQVSDTGCGIHPDLQPRLFEAFAQGDASISRVHSGVGLGLALAARHVRRLGGRIEVDSRPGEGSTFTLHLPLPRAADAPEPTPVAGPAPAAEAVCAASPPAPAPVAAPAADSPEREDAEDRAPRVLVVDDHPVNREVARIMLEALGCEVAEVADGVEAVDAVRDLPFDLVLMDVRMPRMDGLEATRQIRLLPGEPGDLAIVAMTADAMPEDVERCLAAGMNAHLAKPINQAGLFAVVTRALAGDLPTARLPVAA</sequence>
<keyword evidence="4" id="KW-1003">Cell membrane</keyword>
<dbReference type="CDD" id="cd17546">
    <property type="entry name" value="REC_hyHK_CKI1_RcsC-like"/>
    <property type="match status" value="1"/>
</dbReference>
<feature type="transmembrane region" description="Helical" evidence="12">
    <location>
        <begin position="164"/>
        <end position="183"/>
    </location>
</feature>
<feature type="region of interest" description="Disordered" evidence="11">
    <location>
        <begin position="540"/>
        <end position="603"/>
    </location>
</feature>
<dbReference type="CDD" id="cd16922">
    <property type="entry name" value="HATPase_EvgS-ArcB-TorS-like"/>
    <property type="match status" value="1"/>
</dbReference>
<evidence type="ECO:0000256" key="9">
    <source>
        <dbReference type="ARBA" id="ARBA00023136"/>
    </source>
</evidence>
<evidence type="ECO:0000256" key="2">
    <source>
        <dbReference type="ARBA" id="ARBA00004651"/>
    </source>
</evidence>
<dbReference type="Pfam" id="PF00512">
    <property type="entry name" value="HisKA"/>
    <property type="match status" value="1"/>
</dbReference>
<evidence type="ECO:0000256" key="12">
    <source>
        <dbReference type="SAM" id="Phobius"/>
    </source>
</evidence>
<gene>
    <name evidence="15" type="ORF">SAMN05192570_0422</name>
</gene>
<comment type="subcellular location">
    <subcellularLocation>
        <location evidence="2">Cell membrane</location>
        <topology evidence="2">Multi-pass membrane protein</topology>
    </subcellularLocation>
</comment>
<feature type="domain" description="Response regulatory" evidence="14">
    <location>
        <begin position="606"/>
        <end position="723"/>
    </location>
</feature>
<dbReference type="SMART" id="SM00448">
    <property type="entry name" value="REC"/>
    <property type="match status" value="1"/>
</dbReference>
<dbReference type="SUPFAM" id="SSF47384">
    <property type="entry name" value="Homodimeric domain of signal transducing histidine kinase"/>
    <property type="match status" value="1"/>
</dbReference>
<evidence type="ECO:0000259" key="14">
    <source>
        <dbReference type="PROSITE" id="PS50110"/>
    </source>
</evidence>
<dbReference type="PANTHER" id="PTHR45339">
    <property type="entry name" value="HYBRID SIGNAL TRANSDUCTION HISTIDINE KINASE J"/>
    <property type="match status" value="1"/>
</dbReference>
<feature type="transmembrane region" description="Helical" evidence="12">
    <location>
        <begin position="39"/>
        <end position="58"/>
    </location>
</feature>
<dbReference type="Gene3D" id="1.10.287.130">
    <property type="match status" value="1"/>
</dbReference>
<organism evidence="15 16">
    <name type="scientific">Brevundimonas viscosa</name>
    <dbReference type="NCBI Taxonomy" id="871741"/>
    <lineage>
        <taxon>Bacteria</taxon>
        <taxon>Pseudomonadati</taxon>
        <taxon>Pseudomonadota</taxon>
        <taxon>Alphaproteobacteria</taxon>
        <taxon>Caulobacterales</taxon>
        <taxon>Caulobacteraceae</taxon>
        <taxon>Brevundimonas</taxon>
    </lineage>
</organism>
<dbReference type="PANTHER" id="PTHR45339:SF1">
    <property type="entry name" value="HYBRID SIGNAL TRANSDUCTION HISTIDINE KINASE J"/>
    <property type="match status" value="1"/>
</dbReference>
<evidence type="ECO:0000256" key="10">
    <source>
        <dbReference type="PROSITE-ProRule" id="PRU00169"/>
    </source>
</evidence>
<dbReference type="PRINTS" id="PR00344">
    <property type="entry name" value="BCTRLSENSOR"/>
</dbReference>
<dbReference type="CDD" id="cd00082">
    <property type="entry name" value="HisKA"/>
    <property type="match status" value="1"/>
</dbReference>
<evidence type="ECO:0000256" key="8">
    <source>
        <dbReference type="ARBA" id="ARBA00023012"/>
    </source>
</evidence>
<reference evidence="16" key="1">
    <citation type="submission" date="2016-10" db="EMBL/GenBank/DDBJ databases">
        <authorList>
            <person name="Varghese N."/>
            <person name="Submissions S."/>
        </authorList>
    </citation>
    <scope>NUCLEOTIDE SEQUENCE [LARGE SCALE GENOMIC DNA]</scope>
    <source>
        <strain evidence="16">CGMCC 1.10683</strain>
    </source>
</reference>
<evidence type="ECO:0000256" key="1">
    <source>
        <dbReference type="ARBA" id="ARBA00000085"/>
    </source>
</evidence>
<dbReference type="AlphaFoldDB" id="A0A1I6NS65"/>
<feature type="modified residue" description="4-aspartylphosphate" evidence="10">
    <location>
        <position position="655"/>
    </location>
</feature>
<evidence type="ECO:0000256" key="6">
    <source>
        <dbReference type="ARBA" id="ARBA00022692"/>
    </source>
</evidence>
<evidence type="ECO:0000313" key="15">
    <source>
        <dbReference type="EMBL" id="SFS30711.1"/>
    </source>
</evidence>
<feature type="transmembrane region" description="Helical" evidence="12">
    <location>
        <begin position="286"/>
        <end position="306"/>
    </location>
</feature>
<evidence type="ECO:0000256" key="11">
    <source>
        <dbReference type="SAM" id="MobiDB-lite"/>
    </source>
</evidence>
<protein>
    <recommendedName>
        <fullName evidence="3">histidine kinase</fullName>
        <ecNumber evidence="3">2.7.13.3</ecNumber>
    </recommendedName>
</protein>
<feature type="transmembrane region" description="Helical" evidence="12">
    <location>
        <begin position="12"/>
        <end position="33"/>
    </location>
</feature>
<feature type="transmembrane region" description="Helical" evidence="12">
    <location>
        <begin position="127"/>
        <end position="149"/>
    </location>
</feature>
<accession>A0A1I6NS65</accession>
<dbReference type="InterPro" id="IPR036890">
    <property type="entry name" value="HATPase_C_sf"/>
</dbReference>
<evidence type="ECO:0000256" key="7">
    <source>
        <dbReference type="ARBA" id="ARBA00022989"/>
    </source>
</evidence>
<name>A0A1I6NS65_9CAUL</name>
<feature type="transmembrane region" description="Helical" evidence="12">
    <location>
        <begin position="195"/>
        <end position="215"/>
    </location>
</feature>
<keyword evidence="5 10" id="KW-0597">Phosphoprotein</keyword>
<dbReference type="PROSITE" id="PS50109">
    <property type="entry name" value="HIS_KIN"/>
    <property type="match status" value="1"/>
</dbReference>
<keyword evidence="15" id="KW-0418">Kinase</keyword>
<evidence type="ECO:0000256" key="3">
    <source>
        <dbReference type="ARBA" id="ARBA00012438"/>
    </source>
</evidence>
<dbReference type="InterPro" id="IPR005467">
    <property type="entry name" value="His_kinase_dom"/>
</dbReference>
<dbReference type="SUPFAM" id="SSF55874">
    <property type="entry name" value="ATPase domain of HSP90 chaperone/DNA topoisomerase II/histidine kinase"/>
    <property type="match status" value="1"/>
</dbReference>
<dbReference type="InterPro" id="IPR004358">
    <property type="entry name" value="Sig_transdc_His_kin-like_C"/>
</dbReference>
<dbReference type="EC" id="2.7.13.3" evidence="3"/>
<dbReference type="InterPro" id="IPR036097">
    <property type="entry name" value="HisK_dim/P_sf"/>
</dbReference>
<feature type="compositionally biased region" description="Basic and acidic residues" evidence="11">
    <location>
        <begin position="594"/>
        <end position="603"/>
    </location>
</feature>
<dbReference type="SMART" id="SM00387">
    <property type="entry name" value="HATPase_c"/>
    <property type="match status" value="1"/>
</dbReference>
<dbReference type="Proteomes" id="UP000198788">
    <property type="component" value="Unassembled WGS sequence"/>
</dbReference>
<keyword evidence="8" id="KW-0902">Two-component regulatory system</keyword>
<dbReference type="Pfam" id="PF02518">
    <property type="entry name" value="HATPase_c"/>
    <property type="match status" value="1"/>
</dbReference>
<dbReference type="InterPro" id="IPR007895">
    <property type="entry name" value="MASE1"/>
</dbReference>
<dbReference type="PROSITE" id="PS50110">
    <property type="entry name" value="RESPONSE_REGULATORY"/>
    <property type="match status" value="1"/>
</dbReference>
<evidence type="ECO:0000259" key="13">
    <source>
        <dbReference type="PROSITE" id="PS50109"/>
    </source>
</evidence>
<dbReference type="InterPro" id="IPR003661">
    <property type="entry name" value="HisK_dim/P_dom"/>
</dbReference>
<dbReference type="EMBL" id="FOZV01000001">
    <property type="protein sequence ID" value="SFS30711.1"/>
    <property type="molecule type" value="Genomic_DNA"/>
</dbReference>
<feature type="compositionally biased region" description="Low complexity" evidence="11">
    <location>
        <begin position="569"/>
        <end position="580"/>
    </location>
</feature>
<evidence type="ECO:0000313" key="16">
    <source>
        <dbReference type="Proteomes" id="UP000198788"/>
    </source>
</evidence>
<keyword evidence="16" id="KW-1185">Reference proteome</keyword>
<dbReference type="InterPro" id="IPR001789">
    <property type="entry name" value="Sig_transdc_resp-reg_receiver"/>
</dbReference>
<dbReference type="SMART" id="SM00388">
    <property type="entry name" value="HisKA"/>
    <property type="match status" value="1"/>
</dbReference>
<dbReference type="InterPro" id="IPR011006">
    <property type="entry name" value="CheY-like_superfamily"/>
</dbReference>
<dbReference type="SUPFAM" id="SSF52172">
    <property type="entry name" value="CheY-like"/>
    <property type="match status" value="1"/>
</dbReference>
<dbReference type="Pfam" id="PF00072">
    <property type="entry name" value="Response_reg"/>
    <property type="match status" value="1"/>
</dbReference>
<evidence type="ECO:0000256" key="4">
    <source>
        <dbReference type="ARBA" id="ARBA00022475"/>
    </source>
</evidence>
<dbReference type="STRING" id="871741.SAMN05192570_0422"/>
<dbReference type="Gene3D" id="3.40.50.2300">
    <property type="match status" value="1"/>
</dbReference>
<dbReference type="GO" id="GO:0005886">
    <property type="term" value="C:plasma membrane"/>
    <property type="evidence" value="ECO:0007669"/>
    <property type="project" value="UniProtKB-SubCell"/>
</dbReference>
<dbReference type="InterPro" id="IPR003594">
    <property type="entry name" value="HATPase_dom"/>
</dbReference>